<dbReference type="PROSITE" id="PS50940">
    <property type="entry name" value="CHIT_BIND_II"/>
    <property type="match status" value="1"/>
</dbReference>
<reference evidence="9 10" key="1">
    <citation type="submission" date="2022-01" db="EMBL/GenBank/DDBJ databases">
        <title>A chromosomal length assembly of Cordylochernes scorpioides.</title>
        <authorList>
            <person name="Zeh D."/>
            <person name="Zeh J."/>
        </authorList>
    </citation>
    <scope>NUCLEOTIDE SEQUENCE [LARGE SCALE GENOMIC DNA]</scope>
    <source>
        <strain evidence="9">IN4F17</strain>
        <tissue evidence="9">Whole Body</tissue>
    </source>
</reference>
<dbReference type="InterPro" id="IPR001223">
    <property type="entry name" value="Glyco_hydro18_cat"/>
</dbReference>
<keyword evidence="5" id="KW-0325">Glycoprotein</keyword>
<proteinExistence type="predicted"/>
<evidence type="ECO:0000259" key="7">
    <source>
        <dbReference type="PROSITE" id="PS50940"/>
    </source>
</evidence>
<feature type="domain" description="GH18" evidence="8">
    <location>
        <begin position="1"/>
        <end position="46"/>
    </location>
</feature>
<evidence type="ECO:0000256" key="6">
    <source>
        <dbReference type="SAM" id="MobiDB-lite"/>
    </source>
</evidence>
<accession>A0ABY6JY74</accession>
<dbReference type="PANTHER" id="PTHR23301:SF0">
    <property type="entry name" value="CHITIN-BINDING TYPE-2 DOMAIN-CONTAINING PROTEIN-RELATED"/>
    <property type="match status" value="1"/>
</dbReference>
<feature type="domain" description="Chitin-binding type-2" evidence="7">
    <location>
        <begin position="126"/>
        <end position="186"/>
    </location>
</feature>
<name>A0ABY6JY74_9ARAC</name>
<evidence type="ECO:0000256" key="5">
    <source>
        <dbReference type="ARBA" id="ARBA00023180"/>
    </source>
</evidence>
<keyword evidence="4" id="KW-1015">Disulfide bond</keyword>
<evidence type="ECO:0000256" key="3">
    <source>
        <dbReference type="ARBA" id="ARBA00022737"/>
    </source>
</evidence>
<dbReference type="PROSITE" id="PS51910">
    <property type="entry name" value="GH18_2"/>
    <property type="match status" value="1"/>
</dbReference>
<feature type="compositionally biased region" description="Low complexity" evidence="6">
    <location>
        <begin position="85"/>
        <end position="98"/>
    </location>
</feature>
<dbReference type="Pfam" id="PF01607">
    <property type="entry name" value="CBM_14"/>
    <property type="match status" value="1"/>
</dbReference>
<feature type="compositionally biased region" description="Polar residues" evidence="6">
    <location>
        <begin position="54"/>
        <end position="65"/>
    </location>
</feature>
<evidence type="ECO:0000256" key="2">
    <source>
        <dbReference type="ARBA" id="ARBA00022729"/>
    </source>
</evidence>
<dbReference type="SUPFAM" id="SSF57625">
    <property type="entry name" value="Invertebrate chitin-binding proteins"/>
    <property type="match status" value="1"/>
</dbReference>
<sequence>MFQMDYIRDHRYGGAMIWAIDMDDFTGICGEKNGLLKVMNKRLEGYEVPLPDPSQETTPAGTTAKTWWPRWTSPTSRPITEAVTRRTSTQRPPFTTPSTPRPPFTTPSTTTSRRPSTPDDSNDIPDSICSDPKTVFLPHPSDCHKFIWCVYGHPREMQCEGASVWNQEKKVCDWPYNMDEKHPCGPSLYGGRFPFPGFQ</sequence>
<evidence type="ECO:0000256" key="4">
    <source>
        <dbReference type="ARBA" id="ARBA00023157"/>
    </source>
</evidence>
<gene>
    <name evidence="9" type="ORF">LAZ67_1005660</name>
</gene>
<feature type="compositionally biased region" description="Low complexity" evidence="6">
    <location>
        <begin position="106"/>
        <end position="115"/>
    </location>
</feature>
<evidence type="ECO:0000313" key="10">
    <source>
        <dbReference type="Proteomes" id="UP001235939"/>
    </source>
</evidence>
<dbReference type="SUPFAM" id="SSF51445">
    <property type="entry name" value="(Trans)glycosidases"/>
    <property type="match status" value="1"/>
</dbReference>
<evidence type="ECO:0000256" key="1">
    <source>
        <dbReference type="ARBA" id="ARBA00022669"/>
    </source>
</evidence>
<keyword evidence="10" id="KW-1185">Reference proteome</keyword>
<evidence type="ECO:0000259" key="8">
    <source>
        <dbReference type="PROSITE" id="PS51910"/>
    </source>
</evidence>
<dbReference type="InterPro" id="IPR002557">
    <property type="entry name" value="Chitin-bd_dom"/>
</dbReference>
<evidence type="ECO:0000313" key="9">
    <source>
        <dbReference type="EMBL" id="UYV61632.1"/>
    </source>
</evidence>
<dbReference type="InterPro" id="IPR051940">
    <property type="entry name" value="Chitin_bind-dev_reg"/>
</dbReference>
<dbReference type="InterPro" id="IPR036508">
    <property type="entry name" value="Chitin-bd_dom_sf"/>
</dbReference>
<dbReference type="InterPro" id="IPR017853">
    <property type="entry name" value="GH"/>
</dbReference>
<dbReference type="Gene3D" id="3.20.20.80">
    <property type="entry name" value="Glycosidases"/>
    <property type="match status" value="1"/>
</dbReference>
<dbReference type="Proteomes" id="UP001235939">
    <property type="component" value="Chromosome 01"/>
</dbReference>
<protein>
    <submittedName>
        <fullName evidence="9">Cht5</fullName>
    </submittedName>
</protein>
<keyword evidence="3" id="KW-0677">Repeat</keyword>
<dbReference type="SMART" id="SM00494">
    <property type="entry name" value="ChtBD2"/>
    <property type="match status" value="1"/>
</dbReference>
<keyword evidence="1" id="KW-0147">Chitin-binding</keyword>
<dbReference type="Gene3D" id="2.170.140.10">
    <property type="entry name" value="Chitin binding domain"/>
    <property type="match status" value="1"/>
</dbReference>
<organism evidence="9 10">
    <name type="scientific">Cordylochernes scorpioides</name>
    <dbReference type="NCBI Taxonomy" id="51811"/>
    <lineage>
        <taxon>Eukaryota</taxon>
        <taxon>Metazoa</taxon>
        <taxon>Ecdysozoa</taxon>
        <taxon>Arthropoda</taxon>
        <taxon>Chelicerata</taxon>
        <taxon>Arachnida</taxon>
        <taxon>Pseudoscorpiones</taxon>
        <taxon>Cheliferoidea</taxon>
        <taxon>Chernetidae</taxon>
        <taxon>Cordylochernes</taxon>
    </lineage>
</organism>
<dbReference type="EMBL" id="CP092863">
    <property type="protein sequence ID" value="UYV61632.1"/>
    <property type="molecule type" value="Genomic_DNA"/>
</dbReference>
<keyword evidence="2" id="KW-0732">Signal</keyword>
<dbReference type="PANTHER" id="PTHR23301">
    <property type="entry name" value="CHITIN BINDING PERITROPHIN-A"/>
    <property type="match status" value="1"/>
</dbReference>
<feature type="region of interest" description="Disordered" evidence="6">
    <location>
        <begin position="49"/>
        <end position="127"/>
    </location>
</feature>